<dbReference type="EMBL" id="JADGKB010000015">
    <property type="protein sequence ID" value="KAJ3259872.1"/>
    <property type="molecule type" value="Genomic_DNA"/>
</dbReference>
<reference evidence="2" key="1">
    <citation type="submission" date="2020-05" db="EMBL/GenBank/DDBJ databases">
        <title>Phylogenomic resolution of chytrid fungi.</title>
        <authorList>
            <person name="Stajich J.E."/>
            <person name="Amses K."/>
            <person name="Simmons R."/>
            <person name="Seto K."/>
            <person name="Myers J."/>
            <person name="Bonds A."/>
            <person name="Quandt C.A."/>
            <person name="Barry K."/>
            <person name="Liu P."/>
            <person name="Grigoriev I."/>
            <person name="Longcore J.E."/>
            <person name="James T.Y."/>
        </authorList>
    </citation>
    <scope>NUCLEOTIDE SEQUENCE</scope>
    <source>
        <strain evidence="2">PLAUS21</strain>
    </source>
</reference>
<organism evidence="2 3">
    <name type="scientific">Boothiomyces macroporosus</name>
    <dbReference type="NCBI Taxonomy" id="261099"/>
    <lineage>
        <taxon>Eukaryota</taxon>
        <taxon>Fungi</taxon>
        <taxon>Fungi incertae sedis</taxon>
        <taxon>Chytridiomycota</taxon>
        <taxon>Chytridiomycota incertae sedis</taxon>
        <taxon>Chytridiomycetes</taxon>
        <taxon>Rhizophydiales</taxon>
        <taxon>Terramycetaceae</taxon>
        <taxon>Boothiomyces</taxon>
    </lineage>
</organism>
<dbReference type="Proteomes" id="UP001210925">
    <property type="component" value="Unassembled WGS sequence"/>
</dbReference>
<protein>
    <submittedName>
        <fullName evidence="2">Uncharacterized protein</fullName>
    </submittedName>
</protein>
<gene>
    <name evidence="2" type="ORF">HK103_001763</name>
</gene>
<feature type="coiled-coil region" evidence="1">
    <location>
        <begin position="1"/>
        <end position="62"/>
    </location>
</feature>
<proteinExistence type="predicted"/>
<keyword evidence="1" id="KW-0175">Coiled coil</keyword>
<accession>A0AAD5UNV1</accession>
<evidence type="ECO:0000313" key="3">
    <source>
        <dbReference type="Proteomes" id="UP001210925"/>
    </source>
</evidence>
<name>A0AAD5UNV1_9FUNG</name>
<evidence type="ECO:0000256" key="1">
    <source>
        <dbReference type="SAM" id="Coils"/>
    </source>
</evidence>
<sequence>MNEYLQRLDGVEREIKELEQKTLDMELKQEAEGLSSTEKLLLKRLTQKLAKLEEDKSYWKDIINNSTKKGTKLEGESETVTKGGDQMDVDTIRVPFPLPDSITNEGVPGIFKTIRKDTILKFHDLLFPTSGNQYNAPPYSGKTGFAQLLCQLILQNPLRSIVCLKCNELVDGESVASLFGQRTNYNLDDFIHRNEERVLILDEAQCTYGDERFWQIIVKNALGNAYPGLRLVLLSSYGSFNPYRVVKSQGTPIEIDAANTFGLHDKYSRPGLNLQYEELEEMISGSDFENSKEDIWLLCSNHIGVACSILRHLQDKFHGITISREKIQCALYSIDILEDMVQRRGMPTLKSFSTMVKANNIDGIELSKMNTILDKVANGRLLRLDDEVLTPGSKDTAELLVRYGFLFEDERKILHFASQMHLKVWLNSNRKDPPECFDMLSFDEFVVKAIGRMNSSQLMSFYKENKKGVRERQIQMELYRAVVSLLPKNVYVTPEWRTANKKGYIDLVIRLENRMWFLELLVDGVDAIEHSQRFNIGGKYYPSLIRNSQYALIDFRQKIRVRDFKNDFLYVNFASNFEEATIRQSADNVRTISLLT</sequence>
<evidence type="ECO:0000313" key="2">
    <source>
        <dbReference type="EMBL" id="KAJ3259872.1"/>
    </source>
</evidence>
<keyword evidence="3" id="KW-1185">Reference proteome</keyword>
<dbReference type="AlphaFoldDB" id="A0AAD5UNV1"/>
<comment type="caution">
    <text evidence="2">The sequence shown here is derived from an EMBL/GenBank/DDBJ whole genome shotgun (WGS) entry which is preliminary data.</text>
</comment>